<evidence type="ECO:0000313" key="1">
    <source>
        <dbReference type="EMBL" id="EDM14908.1"/>
    </source>
</evidence>
<dbReference type="Proteomes" id="UP000234681">
    <property type="component" value="Chromosome 2"/>
</dbReference>
<gene>
    <name evidence="1" type="ORF">rCG_49990</name>
</gene>
<feature type="non-terminal residue" evidence="1">
    <location>
        <position position="130"/>
    </location>
</feature>
<reference evidence="1 2" key="1">
    <citation type="submission" date="2005-09" db="EMBL/GenBank/DDBJ databases">
        <authorList>
            <person name="Mural R.J."/>
            <person name="Li P.W."/>
            <person name="Adams M.D."/>
            <person name="Amanatides P.G."/>
            <person name="Baden-Tillson H."/>
            <person name="Barnstead M."/>
            <person name="Chin S.H."/>
            <person name="Dew I."/>
            <person name="Evans C.A."/>
            <person name="Ferriera S."/>
            <person name="Flanigan M."/>
            <person name="Fosler C."/>
            <person name="Glodek A."/>
            <person name="Gu Z."/>
            <person name="Holt R.A."/>
            <person name="Jennings D."/>
            <person name="Kraft C.L."/>
            <person name="Lu F."/>
            <person name="Nguyen T."/>
            <person name="Nusskern D.R."/>
            <person name="Pfannkoch C.M."/>
            <person name="Sitter C."/>
            <person name="Sutton G.G."/>
            <person name="Venter J.C."/>
            <person name="Wang Z."/>
            <person name="Woodage T."/>
            <person name="Zheng X.H."/>
            <person name="Zhong F."/>
        </authorList>
    </citation>
    <scope>NUCLEOTIDE SEQUENCE [LARGE SCALE GENOMIC DNA]</scope>
    <source>
        <strain>BN</strain>
        <strain evidence="2">Sprague-Dawley</strain>
    </source>
</reference>
<proteinExistence type="predicted"/>
<organism evidence="1 2">
    <name type="scientific">Rattus norvegicus</name>
    <name type="common">Rat</name>
    <dbReference type="NCBI Taxonomy" id="10116"/>
    <lineage>
        <taxon>Eukaryota</taxon>
        <taxon>Metazoa</taxon>
        <taxon>Chordata</taxon>
        <taxon>Craniata</taxon>
        <taxon>Vertebrata</taxon>
        <taxon>Euteleostomi</taxon>
        <taxon>Mammalia</taxon>
        <taxon>Eutheria</taxon>
        <taxon>Euarchontoglires</taxon>
        <taxon>Glires</taxon>
        <taxon>Rodentia</taxon>
        <taxon>Myomorpha</taxon>
        <taxon>Muroidea</taxon>
        <taxon>Muridae</taxon>
        <taxon>Murinae</taxon>
        <taxon>Rattus</taxon>
    </lineage>
</organism>
<sequence>MIAILPEVRSSLSSSGASQGLALHSAGKSSFINQDSQDVVPRACPEPRLPGDSRSWQADSRHFPPRRTLAIAWTSWHDLRKRKGVHVGNCIRQKGTDRLLVLKGRRWIPLALALLPNFKQFLKLEFSKHP</sequence>
<evidence type="ECO:0000313" key="2">
    <source>
        <dbReference type="Proteomes" id="UP000234681"/>
    </source>
</evidence>
<protein>
    <submittedName>
        <fullName evidence="1">RCG49990</fullName>
    </submittedName>
</protein>
<dbReference type="AlphaFoldDB" id="A6JVE4"/>
<dbReference type="EMBL" id="CH474003">
    <property type="protein sequence ID" value="EDM14908.1"/>
    <property type="molecule type" value="Genomic_DNA"/>
</dbReference>
<name>A6JVE4_RAT</name>
<accession>A6JVE4</accession>